<dbReference type="InterPro" id="IPR019800">
    <property type="entry name" value="Glyco_hydro_3_AS"/>
</dbReference>
<dbReference type="InterPro" id="IPR002772">
    <property type="entry name" value="Glyco_hydro_3_C"/>
</dbReference>
<dbReference type="PRINTS" id="PR00133">
    <property type="entry name" value="GLHYDRLASE3"/>
</dbReference>
<evidence type="ECO:0000259" key="6">
    <source>
        <dbReference type="SMART" id="SM01217"/>
    </source>
</evidence>
<evidence type="ECO:0000313" key="7">
    <source>
        <dbReference type="EMBL" id="SHK14857.1"/>
    </source>
</evidence>
<comment type="similarity">
    <text evidence="1 4">Belongs to the glycosyl hydrolase 3 family.</text>
</comment>
<dbReference type="InterPro" id="IPR050288">
    <property type="entry name" value="Cellulose_deg_GH3"/>
</dbReference>
<gene>
    <name evidence="7" type="ORF">SAMN05444267_1001207</name>
</gene>
<evidence type="ECO:0000256" key="1">
    <source>
        <dbReference type="ARBA" id="ARBA00005336"/>
    </source>
</evidence>
<dbReference type="GO" id="GO:0005975">
    <property type="term" value="P:carbohydrate metabolic process"/>
    <property type="evidence" value="ECO:0007669"/>
    <property type="project" value="InterPro"/>
</dbReference>
<dbReference type="InterPro" id="IPR026891">
    <property type="entry name" value="Fn3-like"/>
</dbReference>
<dbReference type="Gene3D" id="2.60.40.10">
    <property type="entry name" value="Immunoglobulins"/>
    <property type="match status" value="1"/>
</dbReference>
<name>A0A1M6Q419_9FLAO</name>
<organism evidence="7 8">
    <name type="scientific">Chryseobacterium polytrichastri</name>
    <dbReference type="NCBI Taxonomy" id="1302687"/>
    <lineage>
        <taxon>Bacteria</taxon>
        <taxon>Pseudomonadati</taxon>
        <taxon>Bacteroidota</taxon>
        <taxon>Flavobacteriia</taxon>
        <taxon>Flavobacteriales</taxon>
        <taxon>Weeksellaceae</taxon>
        <taxon>Chryseobacterium group</taxon>
        <taxon>Chryseobacterium</taxon>
    </lineage>
</organism>
<dbReference type="InterPro" id="IPR001764">
    <property type="entry name" value="Glyco_hydro_3_N"/>
</dbReference>
<dbReference type="SUPFAM" id="SSF51445">
    <property type="entry name" value="(Trans)glycosidases"/>
    <property type="match status" value="1"/>
</dbReference>
<evidence type="ECO:0000256" key="5">
    <source>
        <dbReference type="SAM" id="SignalP"/>
    </source>
</evidence>
<dbReference type="InterPro" id="IPR017853">
    <property type="entry name" value="GH"/>
</dbReference>
<dbReference type="SMART" id="SM01217">
    <property type="entry name" value="Fn3_like"/>
    <property type="match status" value="1"/>
</dbReference>
<protein>
    <submittedName>
        <fullName evidence="7">Beta-glucosidase</fullName>
    </submittedName>
</protein>
<accession>A0A1M6Q419</accession>
<dbReference type="Pfam" id="PF00933">
    <property type="entry name" value="Glyco_hydro_3"/>
    <property type="match status" value="1"/>
</dbReference>
<dbReference type="Gene3D" id="3.20.20.300">
    <property type="entry name" value="Glycoside hydrolase, family 3, N-terminal domain"/>
    <property type="match status" value="1"/>
</dbReference>
<dbReference type="Pfam" id="PF01915">
    <property type="entry name" value="Glyco_hydro_3_C"/>
    <property type="match status" value="1"/>
</dbReference>
<feature type="domain" description="Fibronectin type III-like" evidence="6">
    <location>
        <begin position="713"/>
        <end position="784"/>
    </location>
</feature>
<keyword evidence="3" id="KW-0119">Carbohydrate metabolism</keyword>
<dbReference type="PANTHER" id="PTHR42715:SF10">
    <property type="entry name" value="BETA-GLUCOSIDASE"/>
    <property type="match status" value="1"/>
</dbReference>
<dbReference type="Gene3D" id="3.40.50.1700">
    <property type="entry name" value="Glycoside hydrolase family 3 C-terminal domain"/>
    <property type="match status" value="1"/>
</dbReference>
<dbReference type="SUPFAM" id="SSF52279">
    <property type="entry name" value="Beta-D-glucan exohydrolase, C-terminal domain"/>
    <property type="match status" value="1"/>
</dbReference>
<dbReference type="GO" id="GO:0008422">
    <property type="term" value="F:beta-glucosidase activity"/>
    <property type="evidence" value="ECO:0007669"/>
    <property type="project" value="UniProtKB-ARBA"/>
</dbReference>
<evidence type="ECO:0000313" key="8">
    <source>
        <dbReference type="Proteomes" id="UP000184364"/>
    </source>
</evidence>
<dbReference type="OrthoDB" id="9805821at2"/>
<evidence type="ECO:0000256" key="2">
    <source>
        <dbReference type="ARBA" id="ARBA00022801"/>
    </source>
</evidence>
<feature type="signal peptide" evidence="5">
    <location>
        <begin position="1"/>
        <end position="33"/>
    </location>
</feature>
<dbReference type="Pfam" id="PF14310">
    <property type="entry name" value="Fn3-like"/>
    <property type="match status" value="1"/>
</dbReference>
<dbReference type="InterPro" id="IPR036881">
    <property type="entry name" value="Glyco_hydro_3_C_sf"/>
</dbReference>
<dbReference type="AlphaFoldDB" id="A0A1M6Q419"/>
<sequence length="819" mass="89317">MKKNQSALIKLVQKAKNSGLFLVLLATSAVVNAQQNNQTVTVNGQTFKDLNKNGKLDPWEDARLSVDKRIDAIVKQMTNAEKVDVLIGTGMPGIEVLTGPVGDSKQGLVPGAAGGTASFERFGIPATVVADGPAGLRIAPTRDHDSKTYYATAFPVGTALASTWNKTLLEQVGKAMGNEVKEYGVDVLLAPALNIHRNPLNGRNFEYYSEDPLISGKTAAAIVNGIQSQGVGTSIKHFAANNEETNRLTINAHVSERAMRELYLKGFEITVKESQPWTVMSSYNLLNGVYTSDSKDLLTQVLRNEWGFKGIVMTDWFGGFPGFESIKNGGISDVVKQMNAGNDLLMPGIPAQKKVLLAALDSGKLSQEVANVNVKRILEYIFRTPTFAHYKYSNKPNLAQNAEVTRKAATEGMVLLKNDNNALPFANKQKEVSLFGVTSYAWITGGTGSGSVNNKHTVSLLEGLNSAGYQLDKELVDLYKPHAEKEIIAEKERRKGKGILALPGRLSEMKMDDAFLAKKAETSEIAFVTLGRNSGEGGDRVVDNDFNLATEEIEMLDKISKAFHAKGKKVVVILNIGGVIETASWKDKVDAIVLAWQPGQEGGHSVADVVSGKINPSGKLTMTFPVKYEDTPSAKNFPGVPAENPKEVTYEEGVYVGYRYFNTFNVKPSYEFGFGKSYTSFDYSNIKISSPTFKDKLEVKVTVKNNGKVAGKEVVELYLSAPNQLIDKPTSELKAFAKTKELQPGETETITLQLNPKDLASFITEKSAWIAEKGKYKVAVGASSLDIKQTAEFEVNSDLVVEKVQHVFPADKQFKDLRP</sequence>
<dbReference type="InterPro" id="IPR013783">
    <property type="entry name" value="Ig-like_fold"/>
</dbReference>
<keyword evidence="8" id="KW-1185">Reference proteome</keyword>
<proteinExistence type="inferred from homology"/>
<dbReference type="PROSITE" id="PS00775">
    <property type="entry name" value="GLYCOSYL_HYDROL_F3"/>
    <property type="match status" value="1"/>
</dbReference>
<dbReference type="FunFam" id="2.60.40.10:FF:000495">
    <property type="entry name" value="Periplasmic beta-glucosidase"/>
    <property type="match status" value="1"/>
</dbReference>
<dbReference type="Proteomes" id="UP000184364">
    <property type="component" value="Unassembled WGS sequence"/>
</dbReference>
<feature type="chain" id="PRO_5013178221" evidence="5">
    <location>
        <begin position="34"/>
        <end position="819"/>
    </location>
</feature>
<dbReference type="EMBL" id="FRAV01000001">
    <property type="protein sequence ID" value="SHK14857.1"/>
    <property type="molecule type" value="Genomic_DNA"/>
</dbReference>
<keyword evidence="2 4" id="KW-0378">Hydrolase</keyword>
<dbReference type="STRING" id="1302687.SAMN05444267_1001207"/>
<dbReference type="PANTHER" id="PTHR42715">
    <property type="entry name" value="BETA-GLUCOSIDASE"/>
    <property type="match status" value="1"/>
</dbReference>
<dbReference type="InterPro" id="IPR036962">
    <property type="entry name" value="Glyco_hydro_3_N_sf"/>
</dbReference>
<reference evidence="8" key="1">
    <citation type="submission" date="2016-11" db="EMBL/GenBank/DDBJ databases">
        <authorList>
            <person name="Varghese N."/>
            <person name="Submissions S."/>
        </authorList>
    </citation>
    <scope>NUCLEOTIDE SEQUENCE [LARGE SCALE GENOMIC DNA]</scope>
    <source>
        <strain evidence="8">DSM 26899</strain>
    </source>
</reference>
<keyword evidence="4" id="KW-0326">Glycosidase</keyword>
<dbReference type="RefSeq" id="WP_073290057.1">
    <property type="nucleotide sequence ID" value="NZ_FRAV01000001.1"/>
</dbReference>
<evidence type="ECO:0000256" key="4">
    <source>
        <dbReference type="RuleBase" id="RU361161"/>
    </source>
</evidence>
<evidence type="ECO:0000256" key="3">
    <source>
        <dbReference type="ARBA" id="ARBA00023277"/>
    </source>
</evidence>
<keyword evidence="5" id="KW-0732">Signal</keyword>